<dbReference type="EMBL" id="JBJXBP010000005">
    <property type="protein sequence ID" value="KAL3829803.1"/>
    <property type="molecule type" value="Genomic_DNA"/>
</dbReference>
<comment type="caution">
    <text evidence="1">The sequence shown here is derived from an EMBL/GenBank/DDBJ whole genome shotgun (WGS) entry which is preliminary data.</text>
</comment>
<dbReference type="PANTHER" id="PTHR31350:SF29">
    <property type="entry name" value="PROTEIN SIRB1 N-TERMINAL DOMAIN-CONTAINING PROTEIN"/>
    <property type="match status" value="1"/>
</dbReference>
<organism evidence="1 2">
    <name type="scientific">Penstemon smallii</name>
    <dbReference type="NCBI Taxonomy" id="265156"/>
    <lineage>
        <taxon>Eukaryota</taxon>
        <taxon>Viridiplantae</taxon>
        <taxon>Streptophyta</taxon>
        <taxon>Embryophyta</taxon>
        <taxon>Tracheophyta</taxon>
        <taxon>Spermatophyta</taxon>
        <taxon>Magnoliopsida</taxon>
        <taxon>eudicotyledons</taxon>
        <taxon>Gunneridae</taxon>
        <taxon>Pentapetalae</taxon>
        <taxon>asterids</taxon>
        <taxon>lamiids</taxon>
        <taxon>Lamiales</taxon>
        <taxon>Plantaginaceae</taxon>
        <taxon>Cheloneae</taxon>
        <taxon>Penstemon</taxon>
    </lineage>
</organism>
<reference evidence="1 2" key="1">
    <citation type="submission" date="2024-12" db="EMBL/GenBank/DDBJ databases">
        <title>The unique morphological basis and parallel evolutionary history of personate flowers in Penstemon.</title>
        <authorList>
            <person name="Depatie T.H."/>
            <person name="Wessinger C.A."/>
        </authorList>
    </citation>
    <scope>NUCLEOTIDE SEQUENCE [LARGE SCALE GENOMIC DNA]</scope>
    <source>
        <strain evidence="1">WTNN_2</strain>
        <tissue evidence="1">Leaf</tissue>
    </source>
</reference>
<evidence type="ECO:0000313" key="1">
    <source>
        <dbReference type="EMBL" id="KAL3829803.1"/>
    </source>
</evidence>
<keyword evidence="2" id="KW-1185">Reference proteome</keyword>
<proteinExistence type="predicted"/>
<accession>A0ABD3T085</accession>
<sequence length="214" mass="23600">MTLLLPLNSVMSIAWISPKSFALFSPSSSSSNNYSYYPCKLSKFQFYTSSGVANCKREISAAANEFQFVLHDALDSSGLSTTHARVARDGFFSQIQKFSDIERETSICVTGGVDLGRAALHIAAEDDSLISHSSVPLPVDDFILRLGSLSMGYCSHFSSSFRSSPENFLNCLERYLYVNKGFRRTNAINQVEQRALYLNSVCISTSSITGFPCM</sequence>
<name>A0ABD3T085_9LAMI</name>
<gene>
    <name evidence="1" type="ORF">ACJIZ3_018605</name>
</gene>
<dbReference type="Proteomes" id="UP001634393">
    <property type="component" value="Unassembled WGS sequence"/>
</dbReference>
<protein>
    <submittedName>
        <fullName evidence="1">Uncharacterized protein</fullName>
    </submittedName>
</protein>
<dbReference type="PANTHER" id="PTHR31350">
    <property type="entry name" value="SI:DKEY-261L7.2"/>
    <property type="match status" value="1"/>
</dbReference>
<evidence type="ECO:0000313" key="2">
    <source>
        <dbReference type="Proteomes" id="UP001634393"/>
    </source>
</evidence>
<dbReference type="AlphaFoldDB" id="A0ABD3T085"/>